<evidence type="ECO:0000256" key="6">
    <source>
        <dbReference type="ARBA" id="ARBA00022679"/>
    </source>
</evidence>
<dbReference type="eggNOG" id="arCOG02358">
    <property type="taxonomic scope" value="Archaea"/>
</dbReference>
<dbReference type="Gene3D" id="3.30.450.20">
    <property type="entry name" value="PAS domain"/>
    <property type="match status" value="1"/>
</dbReference>
<keyword evidence="6" id="KW-0808">Transferase</keyword>
<reference evidence="15 16" key="1">
    <citation type="journal article" date="2014" name="PLoS ONE">
        <title>Genome Sequence of Candidatus Nitrososphaera evergladensis from Group I.1b Enriched from Everglades Soil Reveals Novel Genomic Features of the Ammonia-Oxidizing Archaea.</title>
        <authorList>
            <person name="Zhalnina K.V."/>
            <person name="Dias R."/>
            <person name="Leonard M.T."/>
            <person name="Dorr de Quadros P."/>
            <person name="Camargo F.A."/>
            <person name="Drew J.C."/>
            <person name="Farmerie W.G."/>
            <person name="Daroub S.H."/>
            <person name="Triplett E.W."/>
        </authorList>
    </citation>
    <scope>NUCLEOTIDE SEQUENCE [LARGE SCALE GENOMIC DNA]</scope>
    <source>
        <strain evidence="15 16">SR1</strain>
    </source>
</reference>
<evidence type="ECO:0000256" key="7">
    <source>
        <dbReference type="ARBA" id="ARBA00022692"/>
    </source>
</evidence>
<dbReference type="InterPro" id="IPR004358">
    <property type="entry name" value="Sig_transdc_His_kin-like_C"/>
</dbReference>
<dbReference type="PANTHER" id="PTHR43711">
    <property type="entry name" value="TWO-COMPONENT HISTIDINE KINASE"/>
    <property type="match status" value="1"/>
</dbReference>
<dbReference type="Pfam" id="PF00512">
    <property type="entry name" value="HisKA"/>
    <property type="match status" value="1"/>
</dbReference>
<dbReference type="Pfam" id="PF02518">
    <property type="entry name" value="HATPase_c"/>
    <property type="match status" value="1"/>
</dbReference>
<dbReference type="STRING" id="1459636.NTE_00160"/>
<dbReference type="SMART" id="SM00388">
    <property type="entry name" value="HisKA"/>
    <property type="match status" value="1"/>
</dbReference>
<evidence type="ECO:0000256" key="11">
    <source>
        <dbReference type="ARBA" id="ARBA00023136"/>
    </source>
</evidence>
<dbReference type="eggNOG" id="arCOG03644">
    <property type="taxonomic scope" value="Archaea"/>
</dbReference>
<accession>A0A075MN69</accession>
<dbReference type="GeneID" id="41596096"/>
<keyword evidence="16" id="KW-1185">Reference proteome</keyword>
<gene>
    <name evidence="15" type="ORF">NTE_00160</name>
</gene>
<dbReference type="Proteomes" id="UP000028194">
    <property type="component" value="Chromosome"/>
</dbReference>
<evidence type="ECO:0000256" key="8">
    <source>
        <dbReference type="ARBA" id="ARBA00022777"/>
    </source>
</evidence>
<sequence>MLQKKSLLLIVLIAAGATSLSIASYQYHDSTSNRITSLAKRDIHDNAIIEANAISRALSTKIADVAGNLRLLANAPSVQNGDVTGQQLFDSSQTITSDLTDGYYWIDRDGKIVTYSEINTGKFPDYRGDDLSFREYYKVPKQTLKPFISTVIDSRDGVLRLYLSHPIVDLKGNFSGVVVAAISTKNAGDFVQSQLLPQYRSTVGLMDRDGLILYSNNQTLIGIHYDDAMFQSVVPDPIKAQFNSFLERSKINTSEVEDISYGPNTVTIASKAVLINGEHSWTAYIVYPHVLTDETASLLNQQSTFNIVIIVAIGIAAILTAAMVLTWNKRLEMVVEKKTVELKHAADSLARVNEQLRERDKMQTEFINIAAHELRTPIQPVLGVIELLKQSAAGKAKTEITDRQLAIMDRNARRLQKLSSEILDATRIEAGTLRLDMEVMDINENIRNAIADTKSWIPDDQKKSLQIRFRPVAIDEFGYPIPLLVKADKLRIFQVISNLLRNAIKFSAEEGGSKGVIITVTTDKRDGDDGNNDDNNSDGGGNGGGGYAIVSVKDCGAGISAEVLPRLFTKFSTDRERGGTGLGLFIAKNIVEAHGGRIWAENNNSSEDGKRGATFSFMLPLAAAKP</sequence>
<evidence type="ECO:0000256" key="10">
    <source>
        <dbReference type="ARBA" id="ARBA00023012"/>
    </source>
</evidence>
<proteinExistence type="predicted"/>
<dbReference type="KEGG" id="nev:NTE_00160"/>
<dbReference type="SUPFAM" id="SSF47384">
    <property type="entry name" value="Homodimeric domain of signal transducing histidine kinase"/>
    <property type="match status" value="1"/>
</dbReference>
<evidence type="ECO:0000256" key="2">
    <source>
        <dbReference type="ARBA" id="ARBA00004651"/>
    </source>
</evidence>
<feature type="transmembrane region" description="Helical" evidence="13">
    <location>
        <begin position="305"/>
        <end position="327"/>
    </location>
</feature>
<organism evidence="15 16">
    <name type="scientific">Candidatus Nitrososphaera evergladensis SR1</name>
    <dbReference type="NCBI Taxonomy" id="1459636"/>
    <lineage>
        <taxon>Archaea</taxon>
        <taxon>Nitrososphaerota</taxon>
        <taxon>Nitrososphaeria</taxon>
        <taxon>Nitrososphaerales</taxon>
        <taxon>Nitrososphaeraceae</taxon>
        <taxon>Nitrososphaera</taxon>
    </lineage>
</organism>
<feature type="region of interest" description="Disordered" evidence="12">
    <location>
        <begin position="521"/>
        <end position="542"/>
    </location>
</feature>
<dbReference type="GO" id="GO:0005886">
    <property type="term" value="C:plasma membrane"/>
    <property type="evidence" value="ECO:0007669"/>
    <property type="project" value="UniProtKB-SubCell"/>
</dbReference>
<dbReference type="PROSITE" id="PS50109">
    <property type="entry name" value="HIS_KIN"/>
    <property type="match status" value="1"/>
</dbReference>
<dbReference type="InterPro" id="IPR036890">
    <property type="entry name" value="HATPase_C_sf"/>
</dbReference>
<dbReference type="AlphaFoldDB" id="A0A075MN69"/>
<evidence type="ECO:0000313" key="16">
    <source>
        <dbReference type="Proteomes" id="UP000028194"/>
    </source>
</evidence>
<keyword evidence="9 13" id="KW-1133">Transmembrane helix</keyword>
<dbReference type="SUPFAM" id="SSF55874">
    <property type="entry name" value="ATPase domain of HSP90 chaperone/DNA topoisomerase II/histidine kinase"/>
    <property type="match status" value="1"/>
</dbReference>
<evidence type="ECO:0000256" key="3">
    <source>
        <dbReference type="ARBA" id="ARBA00012438"/>
    </source>
</evidence>
<evidence type="ECO:0000259" key="14">
    <source>
        <dbReference type="PROSITE" id="PS50109"/>
    </source>
</evidence>
<dbReference type="InterPro" id="IPR033479">
    <property type="entry name" value="dCache_1"/>
</dbReference>
<dbReference type="SMART" id="SM00387">
    <property type="entry name" value="HATPase_c"/>
    <property type="match status" value="1"/>
</dbReference>
<dbReference type="CDD" id="cd18773">
    <property type="entry name" value="PDC1_HK_sensor"/>
    <property type="match status" value="1"/>
</dbReference>
<dbReference type="PRINTS" id="PR00344">
    <property type="entry name" value="BCTRLSENSOR"/>
</dbReference>
<dbReference type="InterPro" id="IPR003594">
    <property type="entry name" value="HATPase_dom"/>
</dbReference>
<dbReference type="InterPro" id="IPR005467">
    <property type="entry name" value="His_kinase_dom"/>
</dbReference>
<dbReference type="InterPro" id="IPR003661">
    <property type="entry name" value="HisK_dim/P_dom"/>
</dbReference>
<dbReference type="Pfam" id="PF02743">
    <property type="entry name" value="dCache_1"/>
    <property type="match status" value="1"/>
</dbReference>
<dbReference type="RefSeq" id="WP_148699274.1">
    <property type="nucleotide sequence ID" value="NZ_CP007174.1"/>
</dbReference>
<comment type="subcellular location">
    <subcellularLocation>
        <location evidence="2">Cell membrane</location>
        <topology evidence="2">Multi-pass membrane protein</topology>
    </subcellularLocation>
</comment>
<keyword evidence="7 13" id="KW-0812">Transmembrane</keyword>
<keyword evidence="10" id="KW-0902">Two-component regulatory system</keyword>
<feature type="domain" description="Histidine kinase" evidence="14">
    <location>
        <begin position="369"/>
        <end position="623"/>
    </location>
</feature>
<keyword evidence="4" id="KW-1003">Cell membrane</keyword>
<dbReference type="InterPro" id="IPR050736">
    <property type="entry name" value="Sensor_HK_Regulatory"/>
</dbReference>
<name>A0A075MN69_9ARCH</name>
<dbReference type="CDD" id="cd00082">
    <property type="entry name" value="HisKA"/>
    <property type="match status" value="1"/>
</dbReference>
<evidence type="ECO:0000256" key="12">
    <source>
        <dbReference type="SAM" id="MobiDB-lite"/>
    </source>
</evidence>
<evidence type="ECO:0000256" key="1">
    <source>
        <dbReference type="ARBA" id="ARBA00000085"/>
    </source>
</evidence>
<keyword evidence="11 13" id="KW-0472">Membrane</keyword>
<keyword evidence="5" id="KW-0597">Phosphoprotein</keyword>
<dbReference type="GO" id="GO:0000155">
    <property type="term" value="F:phosphorelay sensor kinase activity"/>
    <property type="evidence" value="ECO:0007669"/>
    <property type="project" value="InterPro"/>
</dbReference>
<evidence type="ECO:0000256" key="4">
    <source>
        <dbReference type="ARBA" id="ARBA00022475"/>
    </source>
</evidence>
<dbReference type="InterPro" id="IPR036097">
    <property type="entry name" value="HisK_dim/P_sf"/>
</dbReference>
<keyword evidence="8 15" id="KW-0418">Kinase</keyword>
<dbReference type="EMBL" id="CP007174">
    <property type="protein sequence ID" value="AIF82242.1"/>
    <property type="molecule type" value="Genomic_DNA"/>
</dbReference>
<dbReference type="EC" id="2.7.13.3" evidence="3"/>
<evidence type="ECO:0000256" key="5">
    <source>
        <dbReference type="ARBA" id="ARBA00022553"/>
    </source>
</evidence>
<dbReference type="Gene3D" id="3.30.565.10">
    <property type="entry name" value="Histidine kinase-like ATPase, C-terminal domain"/>
    <property type="match status" value="1"/>
</dbReference>
<evidence type="ECO:0000313" key="15">
    <source>
        <dbReference type="EMBL" id="AIF82242.1"/>
    </source>
</evidence>
<dbReference type="HOGENOM" id="CLU_031353_0_0_2"/>
<dbReference type="PANTHER" id="PTHR43711:SF1">
    <property type="entry name" value="HISTIDINE KINASE 1"/>
    <property type="match status" value="1"/>
</dbReference>
<evidence type="ECO:0000256" key="9">
    <source>
        <dbReference type="ARBA" id="ARBA00022989"/>
    </source>
</evidence>
<dbReference type="Gene3D" id="1.10.287.130">
    <property type="match status" value="1"/>
</dbReference>
<protein>
    <recommendedName>
        <fullName evidence="3">histidine kinase</fullName>
        <ecNumber evidence="3">2.7.13.3</ecNumber>
    </recommendedName>
</protein>
<evidence type="ECO:0000256" key="13">
    <source>
        <dbReference type="SAM" id="Phobius"/>
    </source>
</evidence>
<comment type="catalytic activity">
    <reaction evidence="1">
        <text>ATP + protein L-histidine = ADP + protein N-phospho-L-histidine.</text>
        <dbReference type="EC" id="2.7.13.3"/>
    </reaction>
</comment>